<dbReference type="InterPro" id="IPR012967">
    <property type="entry name" value="COMT_dimerisation"/>
</dbReference>
<comment type="caution">
    <text evidence="8">The sequence shown here is derived from an EMBL/GenBank/DDBJ whole genome shotgun (WGS) entry which is preliminary data.</text>
</comment>
<dbReference type="CDD" id="cd03708">
    <property type="entry name" value="GTPBP_III"/>
    <property type="match status" value="1"/>
</dbReference>
<dbReference type="SUPFAM" id="SSF53335">
    <property type="entry name" value="S-adenosyl-L-methionine-dependent methyltransferases"/>
    <property type="match status" value="1"/>
</dbReference>
<accession>A0A813W0I1</accession>
<dbReference type="PROSITE" id="PS51683">
    <property type="entry name" value="SAM_OMT_II"/>
    <property type="match status" value="1"/>
</dbReference>
<dbReference type="Pfam" id="PF00891">
    <property type="entry name" value="Methyltransf_2"/>
    <property type="match status" value="1"/>
</dbReference>
<dbReference type="EMBL" id="CAJOBC010000847">
    <property type="protein sequence ID" value="CAF3632136.1"/>
    <property type="molecule type" value="Genomic_DNA"/>
</dbReference>
<dbReference type="OrthoDB" id="248233at2759"/>
<dbReference type="SUPFAM" id="SSF50465">
    <property type="entry name" value="EF-Tu/eEF-1alpha/eIF2-gamma C-terminal domain"/>
    <property type="match status" value="1"/>
</dbReference>
<proteinExistence type="inferred from homology"/>
<dbReference type="InterPro" id="IPR036390">
    <property type="entry name" value="WH_DNA-bd_sf"/>
</dbReference>
<dbReference type="CDD" id="cd04165">
    <property type="entry name" value="GTPBP1_like"/>
    <property type="match status" value="1"/>
</dbReference>
<keyword evidence="4" id="KW-0949">S-adenosyl-L-methionine</keyword>
<dbReference type="Proteomes" id="UP000663829">
    <property type="component" value="Unassembled WGS sequence"/>
</dbReference>
<organism evidence="8 10">
    <name type="scientific">Didymodactylos carnosus</name>
    <dbReference type="NCBI Taxonomy" id="1234261"/>
    <lineage>
        <taxon>Eukaryota</taxon>
        <taxon>Metazoa</taxon>
        <taxon>Spiralia</taxon>
        <taxon>Gnathifera</taxon>
        <taxon>Rotifera</taxon>
        <taxon>Eurotatoria</taxon>
        <taxon>Bdelloidea</taxon>
        <taxon>Philodinida</taxon>
        <taxon>Philodinidae</taxon>
        <taxon>Didymodactylos</taxon>
    </lineage>
</organism>
<dbReference type="InterPro" id="IPR000795">
    <property type="entry name" value="T_Tr_GTP-bd_dom"/>
</dbReference>
<dbReference type="GO" id="GO:0046983">
    <property type="term" value="F:protein dimerization activity"/>
    <property type="evidence" value="ECO:0007669"/>
    <property type="project" value="InterPro"/>
</dbReference>
<dbReference type="PANTHER" id="PTHR43721">
    <property type="entry name" value="ELONGATION FACTOR TU-RELATED"/>
    <property type="match status" value="1"/>
</dbReference>
<keyword evidence="5" id="KW-0547">Nucleotide-binding</keyword>
<dbReference type="Gene3D" id="3.40.50.150">
    <property type="entry name" value="Vaccinia Virus protein VP39"/>
    <property type="match status" value="1"/>
</dbReference>
<evidence type="ECO:0000313" key="10">
    <source>
        <dbReference type="Proteomes" id="UP000663829"/>
    </source>
</evidence>
<dbReference type="AlphaFoldDB" id="A0A813W0I1"/>
<evidence type="ECO:0000256" key="1">
    <source>
        <dbReference type="ARBA" id="ARBA00007249"/>
    </source>
</evidence>
<keyword evidence="10" id="KW-1185">Reference proteome</keyword>
<dbReference type="SUPFAM" id="SSF50447">
    <property type="entry name" value="Translation proteins"/>
    <property type="match status" value="1"/>
</dbReference>
<dbReference type="InterPro" id="IPR027417">
    <property type="entry name" value="P-loop_NTPase"/>
</dbReference>
<dbReference type="InterPro" id="IPR009001">
    <property type="entry name" value="Transl_elong_EF1A/Init_IF2_C"/>
</dbReference>
<evidence type="ECO:0000256" key="3">
    <source>
        <dbReference type="ARBA" id="ARBA00022679"/>
    </source>
</evidence>
<comment type="similarity">
    <text evidence="1">Belongs to the TRAFAC class translation factor GTPase superfamily. Classic translation factor GTPase family. EF-Tu/EF-1A subfamily.</text>
</comment>
<gene>
    <name evidence="8" type="ORF">GPM918_LOCUS5748</name>
    <name evidence="9" type="ORF">SRO942_LOCUS5746</name>
</gene>
<dbReference type="InterPro" id="IPR035531">
    <property type="entry name" value="GTPBP1-like"/>
</dbReference>
<dbReference type="GO" id="GO:0003924">
    <property type="term" value="F:GTPase activity"/>
    <property type="evidence" value="ECO:0007669"/>
    <property type="project" value="InterPro"/>
</dbReference>
<evidence type="ECO:0000259" key="7">
    <source>
        <dbReference type="PROSITE" id="PS51722"/>
    </source>
</evidence>
<evidence type="ECO:0000256" key="2">
    <source>
        <dbReference type="ARBA" id="ARBA00022603"/>
    </source>
</evidence>
<evidence type="ECO:0000256" key="4">
    <source>
        <dbReference type="ARBA" id="ARBA00022691"/>
    </source>
</evidence>
<dbReference type="Pfam" id="PF00009">
    <property type="entry name" value="GTP_EFTU"/>
    <property type="match status" value="1"/>
</dbReference>
<evidence type="ECO:0000256" key="5">
    <source>
        <dbReference type="ARBA" id="ARBA00022741"/>
    </source>
</evidence>
<dbReference type="EMBL" id="CAJNOQ010000848">
    <property type="protein sequence ID" value="CAF0844663.1"/>
    <property type="molecule type" value="Genomic_DNA"/>
</dbReference>
<dbReference type="InterPro" id="IPR050055">
    <property type="entry name" value="EF-Tu_GTPase"/>
</dbReference>
<dbReference type="PROSITE" id="PS51722">
    <property type="entry name" value="G_TR_2"/>
    <property type="match status" value="1"/>
</dbReference>
<feature type="domain" description="Tr-type G" evidence="7">
    <location>
        <begin position="532"/>
        <end position="758"/>
    </location>
</feature>
<dbReference type="GO" id="GO:0008171">
    <property type="term" value="F:O-methyltransferase activity"/>
    <property type="evidence" value="ECO:0007669"/>
    <property type="project" value="InterPro"/>
</dbReference>
<evidence type="ECO:0000313" key="9">
    <source>
        <dbReference type="EMBL" id="CAF3632136.1"/>
    </source>
</evidence>
<evidence type="ECO:0000256" key="6">
    <source>
        <dbReference type="ARBA" id="ARBA00023134"/>
    </source>
</evidence>
<dbReference type="Gene3D" id="1.10.10.10">
    <property type="entry name" value="Winged helix-like DNA-binding domain superfamily/Winged helix DNA-binding domain"/>
    <property type="match status" value="1"/>
</dbReference>
<dbReference type="InterPro" id="IPR016461">
    <property type="entry name" value="COMT-like"/>
</dbReference>
<dbReference type="SUPFAM" id="SSF46785">
    <property type="entry name" value="Winged helix' DNA-binding domain"/>
    <property type="match status" value="1"/>
</dbReference>
<sequence length="952" mass="108699">MTERQFYISSFDVDNNIPIKEQENDFNSIAEYTFCSFVRSQVLFTAIRLNIFTTIHKSATCSLTIEELVLKLNIKLKLSYFKSYLTYLVYLRLLKLTNENKYECTNVTRKYLVQDKDKQQWYIADGIQVWDKRLYQFCSYLDKTLRSGKRSSEQNQCSNNLWSVFEQKQDIMLFFAHVMASFTRCTTNELCDHFDFSCYQTLVDLGGSLGDLSRTVVARNENIKCYSAELPELCQYIQTNIHLYYHERIEYICEDIFEQQWSDSIENNIDQIDIVCLKYILHDWTYKQRQFLVNKVYNLLKRKSKNENGLMLVIEKMVDDKRSNLSTLCTSVSMLIELGDGTGYDGTLLEYKQLVQDCGFKTIQLIKLNGPMVAMYSYRISNKREQVVQVDKHVASLFGDYNDNVDDWDESCDDVPKSPFVLTGLPPEIEEGNIEYKLKLVDPNPDRLEHLVTQMKWRVQEGQGEAIYEIGVEDCGTLSGVNAEELDASLKTLEKMADRLGASITILYKRNVNNDRQVVEVLVRKVPDDQHFIDLRVAILGNVDSGKSSLVGVLTHAELDNGRGRARLNLFRHLHEIQSGRTSSITHEILGFNDMGKSVDYHTARTPNEICDRSSKIITFIDLAGHHKYMKTTVFGLAAHLPDFAMLVINGSTGVVGTTREHFGFALALQVPVFVVINKIDLCSKGSVQQTVECLRYLLQHTGIKLEPFFVETTDDVVQAADKLVEKSICPIFAISCTTGENIDLLKKFLNILPPRLTVPEQERLSKLPVEYRIDEIYSSAQPDSVVVGGTLRSGTIHEGENCLVGPLINGDFVPIKVTKIQRYRVPRRMVRAGQSASLRLPYIEGSNLRKGMVIVSSTSNPKACYEFLAHIYLLHHANAIQKGFQATVHIENVRQTAQIIAMDKDELRINEYATVTFRFMLRSEYLPKDSRLIFRTGEAKGVGRVIQVTPC</sequence>
<reference evidence="8" key="1">
    <citation type="submission" date="2021-02" db="EMBL/GenBank/DDBJ databases">
        <authorList>
            <person name="Nowell W R."/>
        </authorList>
    </citation>
    <scope>NUCLEOTIDE SEQUENCE</scope>
</reference>
<dbReference type="GO" id="GO:0005525">
    <property type="term" value="F:GTP binding"/>
    <property type="evidence" value="ECO:0007669"/>
    <property type="project" value="UniProtKB-KW"/>
</dbReference>
<keyword evidence="2" id="KW-0489">Methyltransferase</keyword>
<dbReference type="InterPro" id="IPR009000">
    <property type="entry name" value="Transl_B-barrel_sf"/>
</dbReference>
<dbReference type="SUPFAM" id="SSF52540">
    <property type="entry name" value="P-loop containing nucleoside triphosphate hydrolases"/>
    <property type="match status" value="1"/>
</dbReference>
<dbReference type="GO" id="GO:0032259">
    <property type="term" value="P:methylation"/>
    <property type="evidence" value="ECO:0007669"/>
    <property type="project" value="UniProtKB-KW"/>
</dbReference>
<dbReference type="Proteomes" id="UP000681722">
    <property type="component" value="Unassembled WGS sequence"/>
</dbReference>
<dbReference type="Gene3D" id="3.40.50.300">
    <property type="entry name" value="P-loop containing nucleotide triphosphate hydrolases"/>
    <property type="match status" value="1"/>
</dbReference>
<evidence type="ECO:0000313" key="8">
    <source>
        <dbReference type="EMBL" id="CAF0844663.1"/>
    </source>
</evidence>
<keyword evidence="6" id="KW-0342">GTP-binding</keyword>
<keyword evidence="3" id="KW-0808">Transferase</keyword>
<dbReference type="InterPro" id="IPR036388">
    <property type="entry name" value="WH-like_DNA-bd_sf"/>
</dbReference>
<dbReference type="FunFam" id="3.40.50.300:FF:000091">
    <property type="entry name" value="Probable GTP-binding protein 1"/>
    <property type="match status" value="1"/>
</dbReference>
<dbReference type="GO" id="GO:0003746">
    <property type="term" value="F:translation elongation factor activity"/>
    <property type="evidence" value="ECO:0007669"/>
    <property type="project" value="TreeGrafter"/>
</dbReference>
<dbReference type="Gene3D" id="2.40.30.10">
    <property type="entry name" value="Translation factors"/>
    <property type="match status" value="1"/>
</dbReference>
<dbReference type="Pfam" id="PF08100">
    <property type="entry name" value="Dimerisation"/>
    <property type="match status" value="1"/>
</dbReference>
<protein>
    <recommendedName>
        <fullName evidence="7">Tr-type G domain-containing protein</fullName>
    </recommendedName>
</protein>
<dbReference type="InterPro" id="IPR001077">
    <property type="entry name" value="COMT_C"/>
</dbReference>
<dbReference type="CDD" id="cd03694">
    <property type="entry name" value="GTPBP_II"/>
    <property type="match status" value="1"/>
</dbReference>
<dbReference type="PANTHER" id="PTHR43721:SF3">
    <property type="entry name" value="GTP-BINDING PROTEIN 2"/>
    <property type="match status" value="1"/>
</dbReference>
<name>A0A813W0I1_9BILA</name>
<dbReference type="InterPro" id="IPR029063">
    <property type="entry name" value="SAM-dependent_MTases_sf"/>
</dbReference>